<accession>A0A5M8Q427</accession>
<gene>
    <name evidence="1" type="ORF">FRX48_00662</name>
</gene>
<organism evidence="1 2">
    <name type="scientific">Lasallia pustulata</name>
    <dbReference type="NCBI Taxonomy" id="136370"/>
    <lineage>
        <taxon>Eukaryota</taxon>
        <taxon>Fungi</taxon>
        <taxon>Dikarya</taxon>
        <taxon>Ascomycota</taxon>
        <taxon>Pezizomycotina</taxon>
        <taxon>Lecanoromycetes</taxon>
        <taxon>OSLEUM clade</taxon>
        <taxon>Umbilicariomycetidae</taxon>
        <taxon>Umbilicariales</taxon>
        <taxon>Umbilicariaceae</taxon>
        <taxon>Lasallia</taxon>
    </lineage>
</organism>
<name>A0A5M8Q427_9LECA</name>
<dbReference type="Proteomes" id="UP000324767">
    <property type="component" value="Unassembled WGS sequence"/>
</dbReference>
<dbReference type="InterPro" id="IPR027417">
    <property type="entry name" value="P-loop_NTPase"/>
</dbReference>
<dbReference type="InterPro" id="IPR040632">
    <property type="entry name" value="Sulfotransfer_4"/>
</dbReference>
<dbReference type="EMBL" id="VXIT01000001">
    <property type="protein sequence ID" value="KAA6415943.1"/>
    <property type="molecule type" value="Genomic_DNA"/>
</dbReference>
<dbReference type="OrthoDB" id="408152at2759"/>
<dbReference type="SUPFAM" id="SSF52540">
    <property type="entry name" value="P-loop containing nucleoside triphosphate hydrolases"/>
    <property type="match status" value="1"/>
</dbReference>
<protein>
    <submittedName>
        <fullName evidence="1">Uncharacterized protein</fullName>
    </submittedName>
</protein>
<evidence type="ECO:0000313" key="2">
    <source>
        <dbReference type="Proteomes" id="UP000324767"/>
    </source>
</evidence>
<proteinExistence type="predicted"/>
<dbReference type="PANTHER" id="PTHR36978">
    <property type="entry name" value="P-LOOP CONTAINING NUCLEOTIDE TRIPHOSPHATE HYDROLASE"/>
    <property type="match status" value="1"/>
</dbReference>
<sequence length="180" mass="20565">MASLSTRDCFPELYDQVSINRRTCTLLPMRVLVLGMMRTGTKWTPFTRADWDQLLGHCASVTDLPCTCFAEELIAANPDAKVILTHCGIDAWHSSCMTTIILALRSPFIRIFAYLNTGYLRLWYPMLQKTFLGLFGGMAGFEANAKEIYRQHYDKVTAIMPMECLLEFQVDEGWQRLCAF</sequence>
<reference evidence="1 2" key="1">
    <citation type="submission" date="2019-09" db="EMBL/GenBank/DDBJ databases">
        <title>The hologenome of the rock-dwelling lichen Lasallia pustulata.</title>
        <authorList>
            <person name="Greshake Tzovaras B."/>
            <person name="Segers F."/>
            <person name="Bicker A."/>
            <person name="Dal Grande F."/>
            <person name="Otte J."/>
            <person name="Hankeln T."/>
            <person name="Schmitt I."/>
            <person name="Ebersberger I."/>
        </authorList>
    </citation>
    <scope>NUCLEOTIDE SEQUENCE [LARGE SCALE GENOMIC DNA]</scope>
    <source>
        <strain evidence="1">A1-1</strain>
    </source>
</reference>
<evidence type="ECO:0000313" key="1">
    <source>
        <dbReference type="EMBL" id="KAA6415943.1"/>
    </source>
</evidence>
<dbReference type="AlphaFoldDB" id="A0A5M8Q427"/>
<dbReference type="PANTHER" id="PTHR36978:SF4">
    <property type="entry name" value="P-LOOP CONTAINING NUCLEOSIDE TRIPHOSPHATE HYDROLASE PROTEIN"/>
    <property type="match status" value="1"/>
</dbReference>
<comment type="caution">
    <text evidence="1">The sequence shown here is derived from an EMBL/GenBank/DDBJ whole genome shotgun (WGS) entry which is preliminary data.</text>
</comment>
<dbReference type="Gene3D" id="3.40.50.300">
    <property type="entry name" value="P-loop containing nucleotide triphosphate hydrolases"/>
    <property type="match status" value="1"/>
</dbReference>
<dbReference type="Pfam" id="PF17784">
    <property type="entry name" value="Sulfotransfer_4"/>
    <property type="match status" value="1"/>
</dbReference>